<dbReference type="PANTHER" id="PTHR35116:SF2">
    <property type="entry name" value="ATP-DEPENDENT HELICASE FAMILY PROTEIN-RELATED"/>
    <property type="match status" value="1"/>
</dbReference>
<feature type="compositionally biased region" description="Basic residues" evidence="1">
    <location>
        <begin position="80"/>
        <end position="91"/>
    </location>
</feature>
<dbReference type="Proteomes" id="UP001206925">
    <property type="component" value="Unassembled WGS sequence"/>
</dbReference>
<evidence type="ECO:0000313" key="2">
    <source>
        <dbReference type="EMBL" id="KAI7753835.1"/>
    </source>
</evidence>
<feature type="compositionally biased region" description="Polar residues" evidence="1">
    <location>
        <begin position="92"/>
        <end position="141"/>
    </location>
</feature>
<name>A0AAD5GSV3_AMBAR</name>
<feature type="region of interest" description="Disordered" evidence="1">
    <location>
        <begin position="27"/>
        <end position="145"/>
    </location>
</feature>
<organism evidence="2 3">
    <name type="scientific">Ambrosia artemisiifolia</name>
    <name type="common">Common ragweed</name>
    <dbReference type="NCBI Taxonomy" id="4212"/>
    <lineage>
        <taxon>Eukaryota</taxon>
        <taxon>Viridiplantae</taxon>
        <taxon>Streptophyta</taxon>
        <taxon>Embryophyta</taxon>
        <taxon>Tracheophyta</taxon>
        <taxon>Spermatophyta</taxon>
        <taxon>Magnoliopsida</taxon>
        <taxon>eudicotyledons</taxon>
        <taxon>Gunneridae</taxon>
        <taxon>Pentapetalae</taxon>
        <taxon>asterids</taxon>
        <taxon>campanulids</taxon>
        <taxon>Asterales</taxon>
        <taxon>Asteraceae</taxon>
        <taxon>Asteroideae</taxon>
        <taxon>Heliantheae alliance</taxon>
        <taxon>Heliantheae</taxon>
        <taxon>Ambrosia</taxon>
    </lineage>
</organism>
<dbReference type="Gene3D" id="6.10.250.1310">
    <property type="match status" value="1"/>
</dbReference>
<dbReference type="PANTHER" id="PTHR35116">
    <property type="entry name" value="HELICASE PROTEIN MOM1"/>
    <property type="match status" value="1"/>
</dbReference>
<accession>A0AAD5GSV3</accession>
<feature type="non-terminal residue" evidence="2">
    <location>
        <position position="1"/>
    </location>
</feature>
<evidence type="ECO:0000256" key="1">
    <source>
        <dbReference type="SAM" id="MobiDB-lite"/>
    </source>
</evidence>
<reference evidence="2" key="1">
    <citation type="submission" date="2022-06" db="EMBL/GenBank/DDBJ databases">
        <title>Uncovering the hologenomic basis of an extraordinary plant invasion.</title>
        <authorList>
            <person name="Bieker V.C."/>
            <person name="Martin M.D."/>
            <person name="Gilbert T."/>
            <person name="Hodgins K."/>
            <person name="Battlay P."/>
            <person name="Petersen B."/>
            <person name="Wilson J."/>
        </authorList>
    </citation>
    <scope>NUCLEOTIDE SEQUENCE</scope>
    <source>
        <strain evidence="2">AA19_3_7</strain>
        <tissue evidence="2">Leaf</tissue>
    </source>
</reference>
<feature type="non-terminal residue" evidence="2">
    <location>
        <position position="319"/>
    </location>
</feature>
<gene>
    <name evidence="2" type="ORF">M8C21_031989</name>
</gene>
<dbReference type="InterPro" id="IPR039322">
    <property type="entry name" value="MOM1"/>
</dbReference>
<dbReference type="AlphaFoldDB" id="A0AAD5GSV3"/>
<comment type="caution">
    <text evidence="2">The sequence shown here is derived from an EMBL/GenBank/DDBJ whole genome shotgun (WGS) entry which is preliminary data.</text>
</comment>
<dbReference type="EMBL" id="JAMZMK010005258">
    <property type="protein sequence ID" value="KAI7753835.1"/>
    <property type="molecule type" value="Genomic_DNA"/>
</dbReference>
<proteinExistence type="predicted"/>
<sequence length="319" mass="35927">THTKESSSVDYLIAKTSSDFWSNLVKHNQDSPKRHCSRLSPKVQKSTRKGFEGENQNDTTPPTYVRSKVKSKRKVLDKVGRKRAGTRKPLRSRQSCENITEGSSHQGETQRESLSLNPRTSEGQQSQDDQLQPHTSSSTPLETEIERIQKEREQITKSYQEKKSMLLVECEKEMLEVQKKYDVLIHASETSLTKEIKILDDYQKLVDANKLLAKILAQNWQDKLNLKRPELNLKRADKGASRATTAEIPQIPTSALVRPKNPCLTGGSTTNLPGLRAPAPHLRSSLPMFASFHNQPNAGEPSLEPLPALSTIQTVNEHY</sequence>
<protein>
    <submittedName>
        <fullName evidence="2">Uncharacterized protein</fullName>
    </submittedName>
</protein>
<evidence type="ECO:0000313" key="3">
    <source>
        <dbReference type="Proteomes" id="UP001206925"/>
    </source>
</evidence>
<dbReference type="GO" id="GO:0031507">
    <property type="term" value="P:heterochromatin formation"/>
    <property type="evidence" value="ECO:0007669"/>
    <property type="project" value="InterPro"/>
</dbReference>
<keyword evidence="3" id="KW-1185">Reference proteome</keyword>